<gene>
    <name evidence="11" type="ordered locus">BC1003_4745</name>
</gene>
<sequence>MTDPELLLFALDATRAFGERVSRQLGVALSPHEERAFEDGEHKARTLVNVRGRDVFVVQSLHGDNGQSVNDKLCSLLFFIGALKDASAASVTAIVPYLGYARKDQKSQIRDPITTRYIAAMFEAVGTDRIVTMDVHNLAAYQNAFRCRTDHLQATGLFAAYFAPLVRDHEVVVVAPDAGGIKRSEKFRLRLSHDLGRPVAAAFAEKHRAQGVVSGELIVGDVQGKCAIIVDDLISAGTTIARTVKACVSRGATQVYAAASHGLFVGDAPQVLADDALTQIVVTDTVPPFRLPVGKVRDKLVVLDGATLFADAIKRIHSGGSISELLEA</sequence>
<evidence type="ECO:0000313" key="11">
    <source>
        <dbReference type="EMBL" id="ADN60674.1"/>
    </source>
</evidence>
<dbReference type="KEGG" id="bgf:BC1003_4745"/>
<dbReference type="OrthoDB" id="324294at2"/>
<keyword evidence="4" id="KW-0545">Nucleotide biosynthesis</keyword>
<dbReference type="GO" id="GO:0004749">
    <property type="term" value="F:ribose phosphate diphosphokinase activity"/>
    <property type="evidence" value="ECO:0007669"/>
    <property type="project" value="UniProtKB-EC"/>
</dbReference>
<dbReference type="CDD" id="cd06223">
    <property type="entry name" value="PRTases_typeI"/>
    <property type="match status" value="1"/>
</dbReference>
<keyword evidence="3" id="KW-0479">Metal-binding</keyword>
<dbReference type="PANTHER" id="PTHR10210:SF41">
    <property type="entry name" value="RIBOSE-PHOSPHATE PYROPHOSPHOKINASE 1, CHLOROPLASTIC"/>
    <property type="match status" value="1"/>
</dbReference>
<dbReference type="eggNOG" id="COG0462">
    <property type="taxonomic scope" value="Bacteria"/>
</dbReference>
<dbReference type="SMART" id="SM01400">
    <property type="entry name" value="Pribosyltran_N"/>
    <property type="match status" value="1"/>
</dbReference>
<evidence type="ECO:0000256" key="4">
    <source>
        <dbReference type="ARBA" id="ARBA00022727"/>
    </source>
</evidence>
<evidence type="ECO:0000256" key="3">
    <source>
        <dbReference type="ARBA" id="ARBA00022723"/>
    </source>
</evidence>
<proteinExistence type="predicted"/>
<evidence type="ECO:0000259" key="10">
    <source>
        <dbReference type="Pfam" id="PF13793"/>
    </source>
</evidence>
<dbReference type="Pfam" id="PF14572">
    <property type="entry name" value="Pribosyl_synth"/>
    <property type="match status" value="1"/>
</dbReference>
<dbReference type="Gene3D" id="3.40.50.2020">
    <property type="match status" value="2"/>
</dbReference>
<accession>E1THR5</accession>
<keyword evidence="5" id="KW-0547">Nucleotide-binding</keyword>
<organism evidence="11">
    <name type="scientific">Burkholderia sp. (strain CCGE1003)</name>
    <dbReference type="NCBI Taxonomy" id="640512"/>
    <lineage>
        <taxon>Bacteria</taxon>
        <taxon>Pseudomonadati</taxon>
        <taxon>Pseudomonadota</taxon>
        <taxon>Betaproteobacteria</taxon>
        <taxon>Burkholderiales</taxon>
        <taxon>Burkholderiaceae</taxon>
        <taxon>Burkholderia</taxon>
    </lineage>
</organism>
<dbReference type="InterPro" id="IPR029057">
    <property type="entry name" value="PRTase-like"/>
</dbReference>
<keyword evidence="7" id="KW-0067">ATP-binding</keyword>
<evidence type="ECO:0000256" key="9">
    <source>
        <dbReference type="ARBA" id="ARBA00049535"/>
    </source>
</evidence>
<protein>
    <recommendedName>
        <fullName evidence="1">ribose-phosphate diphosphokinase</fullName>
        <ecNumber evidence="1">2.7.6.1</ecNumber>
    </recommendedName>
</protein>
<dbReference type="SUPFAM" id="SSF53271">
    <property type="entry name" value="PRTase-like"/>
    <property type="match status" value="2"/>
</dbReference>
<dbReference type="EC" id="2.7.6.1" evidence="1"/>
<evidence type="ECO:0000256" key="6">
    <source>
        <dbReference type="ARBA" id="ARBA00022777"/>
    </source>
</evidence>
<evidence type="ECO:0000256" key="7">
    <source>
        <dbReference type="ARBA" id="ARBA00022840"/>
    </source>
</evidence>
<dbReference type="GO" id="GO:0000287">
    <property type="term" value="F:magnesium ion binding"/>
    <property type="evidence" value="ECO:0007669"/>
    <property type="project" value="InterPro"/>
</dbReference>
<dbReference type="FunFam" id="3.40.50.2020:FF:000007">
    <property type="entry name" value="Ribose-phosphate pyrophosphokinase"/>
    <property type="match status" value="1"/>
</dbReference>
<feature type="domain" description="Ribose-phosphate pyrophosphokinase N-terminal" evidence="10">
    <location>
        <begin position="7"/>
        <end position="126"/>
    </location>
</feature>
<dbReference type="InterPro" id="IPR005946">
    <property type="entry name" value="Rib-P_diPkinase"/>
</dbReference>
<dbReference type="HOGENOM" id="CLU_033546_2_0_4"/>
<dbReference type="STRING" id="640512.BC1003_4745"/>
<dbReference type="GO" id="GO:0002189">
    <property type="term" value="C:ribose phosphate diphosphokinase complex"/>
    <property type="evidence" value="ECO:0007669"/>
    <property type="project" value="TreeGrafter"/>
</dbReference>
<dbReference type="GO" id="GO:0006164">
    <property type="term" value="P:purine nucleotide biosynthetic process"/>
    <property type="evidence" value="ECO:0007669"/>
    <property type="project" value="TreeGrafter"/>
</dbReference>
<dbReference type="GO" id="GO:0005524">
    <property type="term" value="F:ATP binding"/>
    <property type="evidence" value="ECO:0007669"/>
    <property type="project" value="UniProtKB-KW"/>
</dbReference>
<evidence type="ECO:0000256" key="2">
    <source>
        <dbReference type="ARBA" id="ARBA00022679"/>
    </source>
</evidence>
<comment type="catalytic activity">
    <reaction evidence="9">
        <text>D-ribose 5-phosphate + ATP = 5-phospho-alpha-D-ribose 1-diphosphate + AMP + H(+)</text>
        <dbReference type="Rhea" id="RHEA:15609"/>
        <dbReference type="ChEBI" id="CHEBI:15378"/>
        <dbReference type="ChEBI" id="CHEBI:30616"/>
        <dbReference type="ChEBI" id="CHEBI:58017"/>
        <dbReference type="ChEBI" id="CHEBI:78346"/>
        <dbReference type="ChEBI" id="CHEBI:456215"/>
        <dbReference type="EC" id="2.7.6.1"/>
    </reaction>
</comment>
<dbReference type="GO" id="GO:0006015">
    <property type="term" value="P:5-phosphoribose 1-diphosphate biosynthetic process"/>
    <property type="evidence" value="ECO:0007669"/>
    <property type="project" value="TreeGrafter"/>
</dbReference>
<keyword evidence="6 11" id="KW-0418">Kinase</keyword>
<dbReference type="InterPro" id="IPR029099">
    <property type="entry name" value="Pribosyltran_N"/>
</dbReference>
<dbReference type="AlphaFoldDB" id="E1THR5"/>
<dbReference type="NCBIfam" id="TIGR01251">
    <property type="entry name" value="ribP_PPkin"/>
    <property type="match status" value="1"/>
</dbReference>
<evidence type="ECO:0000256" key="8">
    <source>
        <dbReference type="ARBA" id="ARBA00022842"/>
    </source>
</evidence>
<reference evidence="11" key="1">
    <citation type="submission" date="2010-09" db="EMBL/GenBank/DDBJ databases">
        <title>Complete sequence of chromosome2 of Burkholderia sp. CCGE1003.</title>
        <authorList>
            <consortium name="US DOE Joint Genome Institute"/>
            <person name="Lucas S."/>
            <person name="Copeland A."/>
            <person name="Lapidus A."/>
            <person name="Cheng J.-F."/>
            <person name="Bruce D."/>
            <person name="Goodwin L."/>
            <person name="Pitluck S."/>
            <person name="Daligault H."/>
            <person name="Davenport K."/>
            <person name="Detter J.C."/>
            <person name="Han C."/>
            <person name="Tapia R."/>
            <person name="Land M."/>
            <person name="Hauser L."/>
            <person name="Jeffries C."/>
            <person name="Kyrpides N."/>
            <person name="Ivanova N."/>
            <person name="Ovchinnikova G."/>
            <person name="Martinez-Romero E."/>
            <person name="Rogel M.A."/>
            <person name="Auchtung J."/>
            <person name="Tiedje J.M."/>
            <person name="Woyke T."/>
        </authorList>
    </citation>
    <scope>NUCLEOTIDE SEQUENCE</scope>
    <source>
        <strain evidence="11">CCGE1003</strain>
    </source>
</reference>
<evidence type="ECO:0000256" key="5">
    <source>
        <dbReference type="ARBA" id="ARBA00022741"/>
    </source>
</evidence>
<dbReference type="EMBL" id="CP002218">
    <property type="protein sequence ID" value="ADN60674.1"/>
    <property type="molecule type" value="Genomic_DNA"/>
</dbReference>
<dbReference type="GO" id="GO:0005737">
    <property type="term" value="C:cytoplasm"/>
    <property type="evidence" value="ECO:0007669"/>
    <property type="project" value="TreeGrafter"/>
</dbReference>
<dbReference type="InterPro" id="IPR000836">
    <property type="entry name" value="PRTase_dom"/>
</dbReference>
<keyword evidence="2 11" id="KW-0808">Transferase</keyword>
<evidence type="ECO:0000256" key="1">
    <source>
        <dbReference type="ARBA" id="ARBA00013247"/>
    </source>
</evidence>
<name>E1THR5_BURSG</name>
<keyword evidence="8" id="KW-0460">Magnesium</keyword>
<dbReference type="GO" id="GO:0016301">
    <property type="term" value="F:kinase activity"/>
    <property type="evidence" value="ECO:0007669"/>
    <property type="project" value="UniProtKB-KW"/>
</dbReference>
<dbReference type="PANTHER" id="PTHR10210">
    <property type="entry name" value="RIBOSE-PHOSPHATE DIPHOSPHOKINASE FAMILY MEMBER"/>
    <property type="match status" value="1"/>
</dbReference>
<dbReference type="Pfam" id="PF13793">
    <property type="entry name" value="Pribosyltran_N"/>
    <property type="match status" value="1"/>
</dbReference>